<evidence type="ECO:0000313" key="2">
    <source>
        <dbReference type="Proteomes" id="UP000183407"/>
    </source>
</evidence>
<evidence type="ECO:0000313" key="1">
    <source>
        <dbReference type="EMBL" id="SEB42191.1"/>
    </source>
</evidence>
<reference evidence="2" key="1">
    <citation type="submission" date="2016-10" db="EMBL/GenBank/DDBJ databases">
        <authorList>
            <person name="Varghese N."/>
        </authorList>
    </citation>
    <scope>NUCLEOTIDE SEQUENCE [LARGE SCALE GENOMIC DNA]</scope>
    <source>
        <strain evidence="2">DSM 44719</strain>
    </source>
</reference>
<sequence>MTASYNVVAELDATFGEENADALLGPIAEYSGGAARSELGHAEVVFTIPAESVRQATSTALAVLGTYPWPLRSLRVLTTADFDRLTDAMDLPPLVSVQEAADGLRMTRQGVLKAIKGKVLLATRRGGTWVLQHSLNEQRWPLSVGSRYAGQAEMESRCFWDRRRRTLSACKTAAAEPRINLRGPSSLIRRRGKCRYRVSIHTSSRGNPLLSIANVFDDFRRPRVHALRGRGRRENARLAAEQISSRVVATGTPLIAASVAGTMHRLAALAVRRPSAGTASNRFDPLPVPQARSACTAMPDDRCNVSGPGNPDCQRKRRTPCLWIVPGVCRTSSFAGPDSDAVMQLHHFESG</sequence>
<dbReference type="Proteomes" id="UP000183407">
    <property type="component" value="Unassembled WGS sequence"/>
</dbReference>
<dbReference type="AlphaFoldDB" id="A0A1H4J7K7"/>
<gene>
    <name evidence="1" type="ORF">SAMN04490220_0687</name>
</gene>
<name>A0A1H4J7K7_RHOJO</name>
<dbReference type="EMBL" id="FNTL01000003">
    <property type="protein sequence ID" value="SEB42191.1"/>
    <property type="molecule type" value="Genomic_DNA"/>
</dbReference>
<accession>A0A1H4J7K7</accession>
<proteinExistence type="predicted"/>
<protein>
    <submittedName>
        <fullName evidence="1">Uncharacterized protein</fullName>
    </submittedName>
</protein>
<organism evidence="1 2">
    <name type="scientific">Rhodococcus jostii</name>
    <dbReference type="NCBI Taxonomy" id="132919"/>
    <lineage>
        <taxon>Bacteria</taxon>
        <taxon>Bacillati</taxon>
        <taxon>Actinomycetota</taxon>
        <taxon>Actinomycetes</taxon>
        <taxon>Mycobacteriales</taxon>
        <taxon>Nocardiaceae</taxon>
        <taxon>Rhodococcus</taxon>
    </lineage>
</organism>